<keyword evidence="1" id="KW-1133">Transmembrane helix</keyword>
<evidence type="ECO:0008006" key="4">
    <source>
        <dbReference type="Google" id="ProtNLM"/>
    </source>
</evidence>
<organism evidence="2 3">
    <name type="scientific">Flavobacterium cyanobacteriorum</name>
    <dbReference type="NCBI Taxonomy" id="2022802"/>
    <lineage>
        <taxon>Bacteria</taxon>
        <taxon>Pseudomonadati</taxon>
        <taxon>Bacteroidota</taxon>
        <taxon>Flavobacteriia</taxon>
        <taxon>Flavobacteriales</taxon>
        <taxon>Flavobacteriaceae</taxon>
        <taxon>Flavobacterium</taxon>
    </lineage>
</organism>
<dbReference type="InterPro" id="IPR025695">
    <property type="entry name" value="DoxX-like"/>
</dbReference>
<evidence type="ECO:0000313" key="3">
    <source>
        <dbReference type="Proteomes" id="UP000216605"/>
    </source>
</evidence>
<keyword evidence="1" id="KW-0812">Transmembrane</keyword>
<keyword evidence="1" id="KW-0472">Membrane</keyword>
<keyword evidence="3" id="KW-1185">Reference proteome</keyword>
<dbReference type="AlphaFoldDB" id="A0A256A443"/>
<name>A0A256A443_9FLAO</name>
<accession>A0A256A443</accession>
<dbReference type="OrthoDB" id="1365847at2"/>
<sequence>MTGTHKHRILTLLIAAIWLANGLFCKVLNLIPRHEHIVARILGNDYSRILTVLIGLSEVVMAIWVLTKFKTKLNAIIQMTVVATMNILEFLLVPDLLLWGRLNSVFALLFIGIVYYNEFVLNKNLNRQTKK</sequence>
<dbReference type="Pfam" id="PF13781">
    <property type="entry name" value="DoxX_3"/>
    <property type="match status" value="1"/>
</dbReference>
<evidence type="ECO:0000256" key="1">
    <source>
        <dbReference type="SAM" id="Phobius"/>
    </source>
</evidence>
<feature type="transmembrane region" description="Helical" evidence="1">
    <location>
        <begin position="73"/>
        <end position="92"/>
    </location>
</feature>
<protein>
    <recommendedName>
        <fullName evidence="4">DoxX family protein</fullName>
    </recommendedName>
</protein>
<dbReference type="RefSeq" id="WP_094411592.1">
    <property type="nucleotide sequence ID" value="NZ_NOXV01000070.1"/>
</dbReference>
<reference evidence="2 3" key="1">
    <citation type="submission" date="2017-07" db="EMBL/GenBank/DDBJ databases">
        <title>Flavobacterium cyanobacteriorum sp. nov., isolated from cyanobacterial aggregates in a eutrophic lake.</title>
        <authorList>
            <person name="Cai H."/>
        </authorList>
    </citation>
    <scope>NUCLEOTIDE SEQUENCE [LARGE SCALE GENOMIC DNA]</scope>
    <source>
        <strain evidence="2 3">TH021</strain>
    </source>
</reference>
<comment type="caution">
    <text evidence="2">The sequence shown here is derived from an EMBL/GenBank/DDBJ whole genome shotgun (WGS) entry which is preliminary data.</text>
</comment>
<feature type="transmembrane region" description="Helical" evidence="1">
    <location>
        <begin position="98"/>
        <end position="121"/>
    </location>
</feature>
<proteinExistence type="predicted"/>
<gene>
    <name evidence="2" type="ORF">CHU92_00690</name>
</gene>
<feature type="transmembrane region" description="Helical" evidence="1">
    <location>
        <begin position="49"/>
        <end position="66"/>
    </location>
</feature>
<dbReference type="Proteomes" id="UP000216605">
    <property type="component" value="Unassembled WGS sequence"/>
</dbReference>
<evidence type="ECO:0000313" key="2">
    <source>
        <dbReference type="EMBL" id="OYQ48473.1"/>
    </source>
</evidence>
<dbReference type="EMBL" id="NOXV01000070">
    <property type="protein sequence ID" value="OYQ48473.1"/>
    <property type="molecule type" value="Genomic_DNA"/>
</dbReference>